<dbReference type="Proteomes" id="UP000054560">
    <property type="component" value="Unassembled WGS sequence"/>
</dbReference>
<evidence type="ECO:0000256" key="1">
    <source>
        <dbReference type="SAM" id="MobiDB-lite"/>
    </source>
</evidence>
<feature type="region of interest" description="Disordered" evidence="1">
    <location>
        <begin position="73"/>
        <end position="96"/>
    </location>
</feature>
<organism evidence="2 3">
    <name type="scientific">Sphaeroforma arctica JP610</name>
    <dbReference type="NCBI Taxonomy" id="667725"/>
    <lineage>
        <taxon>Eukaryota</taxon>
        <taxon>Ichthyosporea</taxon>
        <taxon>Ichthyophonida</taxon>
        <taxon>Sphaeroforma</taxon>
    </lineage>
</organism>
<dbReference type="EMBL" id="KQ248293">
    <property type="protein sequence ID" value="KNC71689.1"/>
    <property type="molecule type" value="Genomic_DNA"/>
</dbReference>
<protein>
    <submittedName>
        <fullName evidence="2">Uncharacterized protein</fullName>
    </submittedName>
</protein>
<name>A0A0L0F516_9EUKA</name>
<accession>A0A0L0F516</accession>
<sequence length="96" mass="10919">MSVFEKSVQVALSPLVHLLGLEDPLIISQARKERQASDDMSVDKTTTEIVKNNLCSFESKQRPLRYVSVSKDHTYPPKKRAKDSYERDVPEGIFPV</sequence>
<evidence type="ECO:0000313" key="3">
    <source>
        <dbReference type="Proteomes" id="UP000054560"/>
    </source>
</evidence>
<dbReference type="AlphaFoldDB" id="A0A0L0F516"/>
<keyword evidence="3" id="KW-1185">Reference proteome</keyword>
<dbReference type="RefSeq" id="XP_014145591.1">
    <property type="nucleotide sequence ID" value="XM_014290116.1"/>
</dbReference>
<reference evidence="2 3" key="1">
    <citation type="submission" date="2011-02" db="EMBL/GenBank/DDBJ databases">
        <title>The Genome Sequence of Sphaeroforma arctica JP610.</title>
        <authorList>
            <consortium name="The Broad Institute Genome Sequencing Platform"/>
            <person name="Russ C."/>
            <person name="Cuomo C."/>
            <person name="Young S.K."/>
            <person name="Zeng Q."/>
            <person name="Gargeya S."/>
            <person name="Alvarado L."/>
            <person name="Berlin A."/>
            <person name="Chapman S.B."/>
            <person name="Chen Z."/>
            <person name="Freedman E."/>
            <person name="Gellesch M."/>
            <person name="Goldberg J."/>
            <person name="Griggs A."/>
            <person name="Gujja S."/>
            <person name="Heilman E."/>
            <person name="Heiman D."/>
            <person name="Howarth C."/>
            <person name="Mehta T."/>
            <person name="Neiman D."/>
            <person name="Pearson M."/>
            <person name="Roberts A."/>
            <person name="Saif S."/>
            <person name="Shea T."/>
            <person name="Shenoy N."/>
            <person name="Sisk P."/>
            <person name="Stolte C."/>
            <person name="Sykes S."/>
            <person name="White J."/>
            <person name="Yandava C."/>
            <person name="Burger G."/>
            <person name="Gray M.W."/>
            <person name="Holland P.W.H."/>
            <person name="King N."/>
            <person name="Lang F.B.F."/>
            <person name="Roger A.J."/>
            <person name="Ruiz-Trillo I."/>
            <person name="Haas B."/>
            <person name="Nusbaum C."/>
            <person name="Birren B."/>
        </authorList>
    </citation>
    <scope>NUCLEOTIDE SEQUENCE [LARGE SCALE GENOMIC DNA]</scope>
    <source>
        <strain evidence="2 3">JP610</strain>
    </source>
</reference>
<evidence type="ECO:0000313" key="2">
    <source>
        <dbReference type="EMBL" id="KNC71689.1"/>
    </source>
</evidence>
<gene>
    <name evidence="2" type="ORF">SARC_15771</name>
</gene>
<proteinExistence type="predicted"/>
<dbReference type="GeneID" id="25916275"/>